<accession>A0A5B7FIM9</accession>
<dbReference type="Proteomes" id="UP000324222">
    <property type="component" value="Unassembled WGS sequence"/>
</dbReference>
<proteinExistence type="predicted"/>
<gene>
    <name evidence="1" type="ORF">E2C01_038676</name>
</gene>
<keyword evidence="2" id="KW-1185">Reference proteome</keyword>
<reference evidence="1 2" key="1">
    <citation type="submission" date="2019-05" db="EMBL/GenBank/DDBJ databases">
        <title>Another draft genome of Portunus trituberculatus and its Hox gene families provides insights of decapod evolution.</title>
        <authorList>
            <person name="Jeong J.-H."/>
            <person name="Song I."/>
            <person name="Kim S."/>
            <person name="Choi T."/>
            <person name="Kim D."/>
            <person name="Ryu S."/>
            <person name="Kim W."/>
        </authorList>
    </citation>
    <scope>NUCLEOTIDE SEQUENCE [LARGE SCALE GENOMIC DNA]</scope>
    <source>
        <tissue evidence="1">Muscle</tissue>
    </source>
</reference>
<sequence>MKFERKVGVMVEHLLVPIPCIFLCHSHPLQLSSHSNLHLTLCLPIIFNEWLDPREDQDEPDRTPSIMPPTHAHELIIERKHFISANMDARSVWGHSNSFLRVKHFWDAWLRVECGSRGREGGCVVAGRLSRQDYCVRRGKPGVRW</sequence>
<protein>
    <submittedName>
        <fullName evidence="1">Uncharacterized protein</fullName>
    </submittedName>
</protein>
<name>A0A5B7FIM9_PORTR</name>
<dbReference type="EMBL" id="VSRR010006521">
    <property type="protein sequence ID" value="MPC44993.1"/>
    <property type="molecule type" value="Genomic_DNA"/>
</dbReference>
<evidence type="ECO:0000313" key="1">
    <source>
        <dbReference type="EMBL" id="MPC44993.1"/>
    </source>
</evidence>
<organism evidence="1 2">
    <name type="scientific">Portunus trituberculatus</name>
    <name type="common">Swimming crab</name>
    <name type="synonym">Neptunus trituberculatus</name>
    <dbReference type="NCBI Taxonomy" id="210409"/>
    <lineage>
        <taxon>Eukaryota</taxon>
        <taxon>Metazoa</taxon>
        <taxon>Ecdysozoa</taxon>
        <taxon>Arthropoda</taxon>
        <taxon>Crustacea</taxon>
        <taxon>Multicrustacea</taxon>
        <taxon>Malacostraca</taxon>
        <taxon>Eumalacostraca</taxon>
        <taxon>Eucarida</taxon>
        <taxon>Decapoda</taxon>
        <taxon>Pleocyemata</taxon>
        <taxon>Brachyura</taxon>
        <taxon>Eubrachyura</taxon>
        <taxon>Portunoidea</taxon>
        <taxon>Portunidae</taxon>
        <taxon>Portuninae</taxon>
        <taxon>Portunus</taxon>
    </lineage>
</organism>
<evidence type="ECO:0000313" key="2">
    <source>
        <dbReference type="Proteomes" id="UP000324222"/>
    </source>
</evidence>
<dbReference type="AlphaFoldDB" id="A0A5B7FIM9"/>
<comment type="caution">
    <text evidence="1">The sequence shown here is derived from an EMBL/GenBank/DDBJ whole genome shotgun (WGS) entry which is preliminary data.</text>
</comment>